<dbReference type="Gene3D" id="3.40.50.2300">
    <property type="match status" value="1"/>
</dbReference>
<comment type="caution">
    <text evidence="7">The sequence shown here is derived from an EMBL/GenBank/DDBJ whole genome shotgun (WGS) entry which is preliminary data.</text>
</comment>
<keyword evidence="3" id="KW-0804">Transcription</keyword>
<evidence type="ECO:0000259" key="5">
    <source>
        <dbReference type="PROSITE" id="PS50110"/>
    </source>
</evidence>
<sequence>MIRHDDALSPDDHVALDVLSLLSKKWHPVVIVVLTRHGPMGFNDLLEAIPDVSGKVLTDSLEALSDAGLVERHVVSESPLRVEYELTNAGDDMRPIFTSLTTWGRRHLGSATPTVLVADADRRLTELYGDWIADRYAVLRAHDGDELETHLAGDVDVVLLDDGVPGVDTGAILEAVGETARTILLVGDRPGVDLLELGCDDVLRKPIVRETVLETIDGQLDRRGGTADQRERAALAAKLSFLETIYPPERLARADAYLRAEDRLTELEG</sequence>
<organism evidence="7 8">
    <name type="scientific">Natrarchaeobius chitinivorans</name>
    <dbReference type="NCBI Taxonomy" id="1679083"/>
    <lineage>
        <taxon>Archaea</taxon>
        <taxon>Methanobacteriati</taxon>
        <taxon>Methanobacteriota</taxon>
        <taxon>Stenosarchaea group</taxon>
        <taxon>Halobacteria</taxon>
        <taxon>Halobacteriales</taxon>
        <taxon>Natrialbaceae</taxon>
        <taxon>Natrarchaeobius</taxon>
    </lineage>
</organism>
<feature type="domain" description="Response regulatory" evidence="5">
    <location>
        <begin position="114"/>
        <end position="220"/>
    </location>
</feature>
<evidence type="ECO:0000256" key="1">
    <source>
        <dbReference type="ARBA" id="ARBA00023015"/>
    </source>
</evidence>
<dbReference type="GO" id="GO:0003677">
    <property type="term" value="F:DNA binding"/>
    <property type="evidence" value="ECO:0007669"/>
    <property type="project" value="UniProtKB-KW"/>
</dbReference>
<dbReference type="Proteomes" id="UP000281431">
    <property type="component" value="Unassembled WGS sequence"/>
</dbReference>
<dbReference type="InterPro" id="IPR002577">
    <property type="entry name" value="HTH_HxlR"/>
</dbReference>
<dbReference type="OrthoDB" id="10490at2157"/>
<dbReference type="Pfam" id="PF01638">
    <property type="entry name" value="HxlR"/>
    <property type="match status" value="1"/>
</dbReference>
<dbReference type="SUPFAM" id="SSF46785">
    <property type="entry name" value="Winged helix' DNA-binding domain"/>
    <property type="match status" value="1"/>
</dbReference>
<evidence type="ECO:0000256" key="3">
    <source>
        <dbReference type="ARBA" id="ARBA00023163"/>
    </source>
</evidence>
<keyword evidence="4" id="KW-0597">Phosphoprotein</keyword>
<protein>
    <submittedName>
        <fullName evidence="7">HoxA-like transcriptional regulator</fullName>
    </submittedName>
</protein>
<dbReference type="EMBL" id="REFZ01000001">
    <property type="protein sequence ID" value="RQH03566.1"/>
    <property type="molecule type" value="Genomic_DNA"/>
</dbReference>
<evidence type="ECO:0000313" key="8">
    <source>
        <dbReference type="Proteomes" id="UP000281431"/>
    </source>
</evidence>
<reference evidence="7 8" key="1">
    <citation type="submission" date="2018-10" db="EMBL/GenBank/DDBJ databases">
        <title>Natrarchaeobius chitinivorans gen. nov., sp. nov., and Natrarchaeobius haloalkaliphilus sp. nov., alkaliphilic, chitin-utilizing haloarchaea from hypersaline alkaline lakes.</title>
        <authorList>
            <person name="Sorokin D.Y."/>
            <person name="Elcheninov A.G."/>
            <person name="Kostrikina N.A."/>
            <person name="Bale N.J."/>
            <person name="Sinninghe Damste J.S."/>
            <person name="Khijniak T.V."/>
            <person name="Kublanov I.V."/>
            <person name="Toshchakov S.V."/>
        </authorList>
    </citation>
    <scope>NUCLEOTIDE SEQUENCE [LARGE SCALE GENOMIC DNA]</scope>
    <source>
        <strain evidence="7 8">AArcht7</strain>
    </source>
</reference>
<feature type="domain" description="HTH hxlR-type" evidence="6">
    <location>
        <begin position="9"/>
        <end position="112"/>
    </location>
</feature>
<evidence type="ECO:0000313" key="7">
    <source>
        <dbReference type="EMBL" id="RQH03566.1"/>
    </source>
</evidence>
<proteinExistence type="predicted"/>
<keyword evidence="2" id="KW-0238">DNA-binding</keyword>
<dbReference type="InterPro" id="IPR011006">
    <property type="entry name" value="CheY-like_superfamily"/>
</dbReference>
<dbReference type="InterPro" id="IPR001789">
    <property type="entry name" value="Sig_transdc_resp-reg_receiver"/>
</dbReference>
<dbReference type="SUPFAM" id="SSF52172">
    <property type="entry name" value="CheY-like"/>
    <property type="match status" value="1"/>
</dbReference>
<accession>A0A3N6PUR5</accession>
<keyword evidence="8" id="KW-1185">Reference proteome</keyword>
<evidence type="ECO:0000256" key="2">
    <source>
        <dbReference type="ARBA" id="ARBA00023125"/>
    </source>
</evidence>
<feature type="modified residue" description="4-aspartylphosphate" evidence="4">
    <location>
        <position position="161"/>
    </location>
</feature>
<gene>
    <name evidence="7" type="ORF">EA472_02750</name>
</gene>
<dbReference type="PROSITE" id="PS50110">
    <property type="entry name" value="RESPONSE_REGULATORY"/>
    <property type="match status" value="1"/>
</dbReference>
<dbReference type="PANTHER" id="PTHR33204">
    <property type="entry name" value="TRANSCRIPTIONAL REGULATOR, MARR FAMILY"/>
    <property type="match status" value="1"/>
</dbReference>
<dbReference type="AlphaFoldDB" id="A0A3N6PUR5"/>
<name>A0A3N6PUR5_NATCH</name>
<dbReference type="PROSITE" id="PS51118">
    <property type="entry name" value="HTH_HXLR"/>
    <property type="match status" value="1"/>
</dbReference>
<dbReference type="GO" id="GO:0000160">
    <property type="term" value="P:phosphorelay signal transduction system"/>
    <property type="evidence" value="ECO:0007669"/>
    <property type="project" value="InterPro"/>
</dbReference>
<dbReference type="InterPro" id="IPR036390">
    <property type="entry name" value="WH_DNA-bd_sf"/>
</dbReference>
<keyword evidence="1" id="KW-0805">Transcription regulation</keyword>
<evidence type="ECO:0000256" key="4">
    <source>
        <dbReference type="PROSITE-ProRule" id="PRU00169"/>
    </source>
</evidence>
<dbReference type="Gene3D" id="1.10.10.10">
    <property type="entry name" value="Winged helix-like DNA-binding domain superfamily/Winged helix DNA-binding domain"/>
    <property type="match status" value="1"/>
</dbReference>
<evidence type="ECO:0000259" key="6">
    <source>
        <dbReference type="PROSITE" id="PS51118"/>
    </source>
</evidence>
<dbReference type="InterPro" id="IPR036388">
    <property type="entry name" value="WH-like_DNA-bd_sf"/>
</dbReference>
<dbReference type="PANTHER" id="PTHR33204:SF18">
    <property type="entry name" value="TRANSCRIPTIONAL REGULATORY PROTEIN"/>
    <property type="match status" value="1"/>
</dbReference>